<feature type="compositionally biased region" description="Acidic residues" evidence="1">
    <location>
        <begin position="120"/>
        <end position="135"/>
    </location>
</feature>
<dbReference type="InterPro" id="IPR007180">
    <property type="entry name" value="DUF382"/>
</dbReference>
<dbReference type="InterPro" id="IPR006568">
    <property type="entry name" value="PSP_pro-rich"/>
</dbReference>
<keyword evidence="4" id="KW-1185">Reference proteome</keyword>
<feature type="region of interest" description="Disordered" evidence="1">
    <location>
        <begin position="357"/>
        <end position="602"/>
    </location>
</feature>
<dbReference type="PANTHER" id="PTHR12785">
    <property type="entry name" value="SPLICING FACTOR 3B"/>
    <property type="match status" value="1"/>
</dbReference>
<evidence type="ECO:0000313" key="3">
    <source>
        <dbReference type="EMBL" id="KAK3054974.1"/>
    </source>
</evidence>
<feature type="region of interest" description="Disordered" evidence="1">
    <location>
        <begin position="1"/>
        <end position="81"/>
    </location>
</feature>
<feature type="compositionally biased region" description="Acidic residues" evidence="1">
    <location>
        <begin position="405"/>
        <end position="427"/>
    </location>
</feature>
<dbReference type="Pfam" id="PF04046">
    <property type="entry name" value="PSP"/>
    <property type="match status" value="1"/>
</dbReference>
<proteinExistence type="predicted"/>
<feature type="compositionally biased region" description="Low complexity" evidence="1">
    <location>
        <begin position="428"/>
        <end position="441"/>
    </location>
</feature>
<dbReference type="GO" id="GO:0005634">
    <property type="term" value="C:nucleus"/>
    <property type="evidence" value="ECO:0007669"/>
    <property type="project" value="InterPro"/>
</dbReference>
<feature type="compositionally biased region" description="Basic and acidic residues" evidence="1">
    <location>
        <begin position="380"/>
        <end position="396"/>
    </location>
</feature>
<feature type="compositionally biased region" description="Basic and acidic residues" evidence="1">
    <location>
        <begin position="105"/>
        <end position="119"/>
    </location>
</feature>
<dbReference type="InterPro" id="IPR052584">
    <property type="entry name" value="U2_snRNP_Complex_Component"/>
</dbReference>
<accession>A0AAJ0GAX8</accession>
<dbReference type="Proteomes" id="UP001271007">
    <property type="component" value="Unassembled WGS sequence"/>
</dbReference>
<feature type="compositionally biased region" description="Low complexity" evidence="1">
    <location>
        <begin position="550"/>
        <end position="560"/>
    </location>
</feature>
<evidence type="ECO:0000256" key="1">
    <source>
        <dbReference type="SAM" id="MobiDB-lite"/>
    </source>
</evidence>
<dbReference type="AlphaFoldDB" id="A0AAJ0GAX8"/>
<name>A0AAJ0GAX8_9PEZI</name>
<sequence length="602" mass="67185">MPGVIAEQAPAQTAARKPTKNEQRRAKKTQSKRETSETPAPETPAVQDGTLAPEEADANHPVKPVEPSLEDPIQDVPAIESYDLPADDPLLAQFASVFAKFQEEDKADPALKEPDKPEIFFDDDDNIQGEDEEEETQNRLSKKARKAANKLSIAELKAIVRKPETVEWTDTSAQDPKLLVNIKSARNVVPVPTHWSLKREYLSSKRGVEKAGFALPKFIAETGISDMRDAVLEKQAEASLKSRQRERVQPKMGKLDIDYQKLYEAFFRRQTKPSLTRYGEVYYEGKEFETNLRHLKPGELSDDLREALNMPPGAPPPWLINQQKIGPPPSYPALKIAGLNEPPPPGASWGFHPGGFGKPPLDEANKPLWGGDVFGLGNADDQKQKDEERARAEAVDRTLWGELQPLEEEEEEEEEEEGDEEDEEAGEGTETPSSGTETPGGIFSTVPTEFGTTSMAEEFNLRKQRRGTETEESSHPRAAGQVLQERNIRAEGFFGGERAYDLGGRGAQPNVPVLGERDDRGRKRKAGDLDVSMDPDALERDDKMSKEQVQRQYEQSRSQQGGSGWQGGVVDQEDLSQMIAEESVKRQKRDEKREKEKGRKGR</sequence>
<feature type="compositionally biased region" description="Polar residues" evidence="1">
    <location>
        <begin position="445"/>
        <end position="455"/>
    </location>
</feature>
<dbReference type="SMART" id="SM00581">
    <property type="entry name" value="PSP"/>
    <property type="match status" value="1"/>
</dbReference>
<feature type="compositionally biased region" description="Basic and acidic residues" evidence="1">
    <location>
        <begin position="537"/>
        <end position="549"/>
    </location>
</feature>
<comment type="caution">
    <text evidence="3">The sequence shown here is derived from an EMBL/GenBank/DDBJ whole genome shotgun (WGS) entry which is preliminary data.</text>
</comment>
<feature type="region of interest" description="Disordered" evidence="1">
    <location>
        <begin position="105"/>
        <end position="144"/>
    </location>
</feature>
<evidence type="ECO:0000259" key="2">
    <source>
        <dbReference type="SMART" id="SM00581"/>
    </source>
</evidence>
<feature type="domain" description="PSP proline-rich" evidence="2">
    <location>
        <begin position="292"/>
        <end position="345"/>
    </location>
</feature>
<dbReference type="PANTHER" id="PTHR12785:SF6">
    <property type="entry name" value="SPLICING FACTOR 3B SUBUNIT 2"/>
    <property type="match status" value="1"/>
</dbReference>
<dbReference type="EMBL" id="JAWDJX010000010">
    <property type="protein sequence ID" value="KAK3054974.1"/>
    <property type="molecule type" value="Genomic_DNA"/>
</dbReference>
<reference evidence="3" key="1">
    <citation type="submission" date="2023-04" db="EMBL/GenBank/DDBJ databases">
        <title>Black Yeasts Isolated from many extreme environments.</title>
        <authorList>
            <person name="Coleine C."/>
            <person name="Stajich J.E."/>
            <person name="Selbmann L."/>
        </authorList>
    </citation>
    <scope>NUCLEOTIDE SEQUENCE</scope>
    <source>
        <strain evidence="3">CCFEE 5312</strain>
    </source>
</reference>
<feature type="compositionally biased region" description="Basic and acidic residues" evidence="1">
    <location>
        <begin position="466"/>
        <end position="475"/>
    </location>
</feature>
<dbReference type="Pfam" id="PF04037">
    <property type="entry name" value="DUF382"/>
    <property type="match status" value="1"/>
</dbReference>
<evidence type="ECO:0000313" key="4">
    <source>
        <dbReference type="Proteomes" id="UP001271007"/>
    </source>
</evidence>
<protein>
    <recommendedName>
        <fullName evidence="2">PSP proline-rich domain-containing protein</fullName>
    </recommendedName>
</protein>
<gene>
    <name evidence="3" type="ORF">LTR09_004134</name>
</gene>
<organism evidence="3 4">
    <name type="scientific">Extremus antarcticus</name>
    <dbReference type="NCBI Taxonomy" id="702011"/>
    <lineage>
        <taxon>Eukaryota</taxon>
        <taxon>Fungi</taxon>
        <taxon>Dikarya</taxon>
        <taxon>Ascomycota</taxon>
        <taxon>Pezizomycotina</taxon>
        <taxon>Dothideomycetes</taxon>
        <taxon>Dothideomycetidae</taxon>
        <taxon>Mycosphaerellales</taxon>
        <taxon>Extremaceae</taxon>
        <taxon>Extremus</taxon>
    </lineage>
</organism>
<feature type="compositionally biased region" description="Basic and acidic residues" evidence="1">
    <location>
        <begin position="582"/>
        <end position="602"/>
    </location>
</feature>